<dbReference type="RefSeq" id="WP_142442540.1">
    <property type="nucleotide sequence ID" value="NZ_SESI01000001.1"/>
</dbReference>
<reference evidence="2 3" key="1">
    <citation type="submission" date="2019-02" db="EMBL/GenBank/DDBJ databases">
        <title>Halonotius sp. a new haloqrchaeon isolated from saline water.</title>
        <authorList>
            <person name="Duran-Viseras A."/>
            <person name="Sanchez-Porro C."/>
            <person name="Ventosa A."/>
        </authorList>
    </citation>
    <scope>NUCLEOTIDE SEQUENCE [LARGE SCALE GENOMIC DNA]</scope>
    <source>
        <strain evidence="2 3">F9-27</strain>
    </source>
</reference>
<protein>
    <recommendedName>
        <fullName evidence="1">ERCC4 domain-containing protein</fullName>
    </recommendedName>
</protein>
<dbReference type="GO" id="GO:0003677">
    <property type="term" value="F:DNA binding"/>
    <property type="evidence" value="ECO:0007669"/>
    <property type="project" value="InterPro"/>
</dbReference>
<dbReference type="EMBL" id="SESI01000001">
    <property type="protein sequence ID" value="TQQ81887.1"/>
    <property type="molecule type" value="Genomic_DNA"/>
</dbReference>
<name>A0A544QR29_9EURY</name>
<dbReference type="Pfam" id="PF02732">
    <property type="entry name" value="ERCC4"/>
    <property type="match status" value="1"/>
</dbReference>
<dbReference type="GO" id="GO:0004518">
    <property type="term" value="F:nuclease activity"/>
    <property type="evidence" value="ECO:0007669"/>
    <property type="project" value="InterPro"/>
</dbReference>
<comment type="caution">
    <text evidence="2">The sequence shown here is derived from an EMBL/GenBank/DDBJ whole genome shotgun (WGS) entry which is preliminary data.</text>
</comment>
<dbReference type="SMART" id="SM00891">
    <property type="entry name" value="ERCC4"/>
    <property type="match status" value="1"/>
</dbReference>
<dbReference type="GO" id="GO:0006259">
    <property type="term" value="P:DNA metabolic process"/>
    <property type="evidence" value="ECO:0007669"/>
    <property type="project" value="UniProtKB-ARBA"/>
</dbReference>
<dbReference type="AlphaFoldDB" id="A0A544QR29"/>
<dbReference type="SUPFAM" id="SSF52980">
    <property type="entry name" value="Restriction endonuclease-like"/>
    <property type="match status" value="1"/>
</dbReference>
<accession>A0A544QR29</accession>
<dbReference type="Proteomes" id="UP000315385">
    <property type="component" value="Unassembled WGS sequence"/>
</dbReference>
<evidence type="ECO:0000259" key="1">
    <source>
        <dbReference type="SMART" id="SM00891"/>
    </source>
</evidence>
<dbReference type="InterPro" id="IPR011335">
    <property type="entry name" value="Restrct_endonuc-II-like"/>
</dbReference>
<dbReference type="InterPro" id="IPR006166">
    <property type="entry name" value="ERCC4_domain"/>
</dbReference>
<gene>
    <name evidence="2" type="ORF">EWF95_02815</name>
</gene>
<organism evidence="2 3">
    <name type="scientific">Halonotius roseus</name>
    <dbReference type="NCBI Taxonomy" id="2511997"/>
    <lineage>
        <taxon>Archaea</taxon>
        <taxon>Methanobacteriati</taxon>
        <taxon>Methanobacteriota</taxon>
        <taxon>Stenosarchaea group</taxon>
        <taxon>Halobacteria</taxon>
        <taxon>Halobacteriales</taxon>
        <taxon>Haloferacaceae</taxon>
        <taxon>Halonotius</taxon>
    </lineage>
</organism>
<sequence length="143" mass="16914">MNVVFDQREKREWDLPGVDQTAVHLETGDYTIEGYEDRFAVERKSINDLATSVGSNRDRFEAEIQRAQSMDEFVVIIEGSRHDVENHRYYSNIHPNAVLGTTDKWPLKYSQLDFIWAGDREQAAQECLRLLDRWYFRTLSDFY</sequence>
<proteinExistence type="predicted"/>
<evidence type="ECO:0000313" key="2">
    <source>
        <dbReference type="EMBL" id="TQQ81887.1"/>
    </source>
</evidence>
<dbReference type="OrthoDB" id="327723at2157"/>
<feature type="domain" description="ERCC4" evidence="1">
    <location>
        <begin position="2"/>
        <end position="81"/>
    </location>
</feature>
<evidence type="ECO:0000313" key="3">
    <source>
        <dbReference type="Proteomes" id="UP000315385"/>
    </source>
</evidence>
<keyword evidence="3" id="KW-1185">Reference proteome</keyword>
<dbReference type="Gene3D" id="3.40.50.10130">
    <property type="match status" value="1"/>
</dbReference>